<evidence type="ECO:0000256" key="2">
    <source>
        <dbReference type="SAM" id="SignalP"/>
    </source>
</evidence>
<sequence>MGVRGLHPGWLGLCVFLLAAGAAAAADDDADNSAGLPFAASYTDEPEESGVPEVKRELEEAAREQKQQRRNGEQESGDSDKSDDVRMQVSSSKSSEAIPLDFDGNSCIIFAAEEGDRDRCHCPEGYVLCSWMDVREVQLKLEAASLYVDYEVYIRCSAETDTDAPSFEYKHLPGVFVTSTELEKLRAADAHASPRSCHKADFYLCRPAAQEDNAAVDCLLTEWSEWQVPCIDNIQRRSRNIIRSGQWGGKPCLWNGQQPRLDTIREERACPQELVATQIVTTTEEVQEKLQQEQELLKQGKEELQQEIEQQEKATQEEQSAQLEA</sequence>
<keyword evidence="4" id="KW-1185">Reference proteome</keyword>
<feature type="signal peptide" evidence="2">
    <location>
        <begin position="1"/>
        <end position="25"/>
    </location>
</feature>
<evidence type="ECO:0000313" key="3">
    <source>
        <dbReference type="EMBL" id="OEH77449.1"/>
    </source>
</evidence>
<name>A0A1D3D1Z2_9EIME</name>
<dbReference type="VEuPathDB" id="ToxoDB:cyc_02175"/>
<feature type="region of interest" description="Disordered" evidence="1">
    <location>
        <begin position="303"/>
        <end position="325"/>
    </location>
</feature>
<protein>
    <submittedName>
        <fullName evidence="3">Secreted protein with altered thrombospondin repeat</fullName>
    </submittedName>
</protein>
<dbReference type="EMBL" id="JROU02001086">
    <property type="protein sequence ID" value="OEH77449.1"/>
    <property type="molecule type" value="Genomic_DNA"/>
</dbReference>
<keyword evidence="2" id="KW-0732">Signal</keyword>
<organism evidence="3 4">
    <name type="scientific">Cyclospora cayetanensis</name>
    <dbReference type="NCBI Taxonomy" id="88456"/>
    <lineage>
        <taxon>Eukaryota</taxon>
        <taxon>Sar</taxon>
        <taxon>Alveolata</taxon>
        <taxon>Apicomplexa</taxon>
        <taxon>Conoidasida</taxon>
        <taxon>Coccidia</taxon>
        <taxon>Eucoccidiorida</taxon>
        <taxon>Eimeriorina</taxon>
        <taxon>Eimeriidae</taxon>
        <taxon>Cyclospora</taxon>
    </lineage>
</organism>
<feature type="compositionally biased region" description="Basic and acidic residues" evidence="1">
    <location>
        <begin position="53"/>
        <end position="86"/>
    </location>
</feature>
<evidence type="ECO:0000256" key="1">
    <source>
        <dbReference type="SAM" id="MobiDB-lite"/>
    </source>
</evidence>
<evidence type="ECO:0000313" key="4">
    <source>
        <dbReference type="Proteomes" id="UP000095192"/>
    </source>
</evidence>
<feature type="compositionally biased region" description="Basic and acidic residues" evidence="1">
    <location>
        <begin position="303"/>
        <end position="316"/>
    </location>
</feature>
<dbReference type="Proteomes" id="UP000095192">
    <property type="component" value="Unassembled WGS sequence"/>
</dbReference>
<dbReference type="AlphaFoldDB" id="A0A1D3D1Z2"/>
<accession>A0A1D3D1Z2</accession>
<feature type="chain" id="PRO_5008914100" evidence="2">
    <location>
        <begin position="26"/>
        <end position="325"/>
    </location>
</feature>
<proteinExistence type="predicted"/>
<feature type="region of interest" description="Disordered" evidence="1">
    <location>
        <begin position="37"/>
        <end position="97"/>
    </location>
</feature>
<comment type="caution">
    <text evidence="3">The sequence shown here is derived from an EMBL/GenBank/DDBJ whole genome shotgun (WGS) entry which is preliminary data.</text>
</comment>
<gene>
    <name evidence="3" type="ORF">cyc_02175</name>
</gene>
<dbReference type="InParanoid" id="A0A1D3D1Z2"/>
<reference evidence="3 4" key="1">
    <citation type="journal article" date="2016" name="BMC Genomics">
        <title>Comparative genomics reveals Cyclospora cayetanensis possesses coccidia-like metabolism and invasion components but unique surface antigens.</title>
        <authorList>
            <person name="Liu S."/>
            <person name="Wang L."/>
            <person name="Zheng H."/>
            <person name="Xu Z."/>
            <person name="Roellig D.M."/>
            <person name="Li N."/>
            <person name="Frace M.A."/>
            <person name="Tang K."/>
            <person name="Arrowood M.J."/>
            <person name="Moss D.M."/>
            <person name="Zhang L."/>
            <person name="Feng Y."/>
            <person name="Xiao L."/>
        </authorList>
    </citation>
    <scope>NUCLEOTIDE SEQUENCE [LARGE SCALE GENOMIC DNA]</scope>
    <source>
        <strain evidence="3 4">CHN_HEN01</strain>
    </source>
</reference>